<evidence type="ECO:0000256" key="2">
    <source>
        <dbReference type="ARBA" id="ARBA00022552"/>
    </source>
</evidence>
<dbReference type="EMBL" id="CP022515">
    <property type="protein sequence ID" value="ASO07137.1"/>
    <property type="molecule type" value="Genomic_DNA"/>
</dbReference>
<keyword evidence="2" id="KW-0698">rRNA processing</keyword>
<dbReference type="PIRSF" id="PIRSF029038">
    <property type="entry name" value="Mtase_YbiN_prd"/>
    <property type="match status" value="1"/>
</dbReference>
<dbReference type="PANTHER" id="PTHR13393">
    <property type="entry name" value="SAM-DEPENDENT METHYLTRANSFERASE"/>
    <property type="match status" value="1"/>
</dbReference>
<evidence type="ECO:0000256" key="4">
    <source>
        <dbReference type="ARBA" id="ARBA00022679"/>
    </source>
</evidence>
<proteinExistence type="predicted"/>
<dbReference type="CDD" id="cd02440">
    <property type="entry name" value="AdoMet_MTases"/>
    <property type="match status" value="1"/>
</dbReference>
<protein>
    <submittedName>
        <fullName evidence="7">Ribosomal RNA large subunit methyltransferase F</fullName>
        <ecNumber evidence="7">2.1.1.181</ecNumber>
    </submittedName>
</protein>
<keyword evidence="1" id="KW-0963">Cytoplasm</keyword>
<sequence>MLANAIKASLWLLLTLPFINTLALHPENPFAKNYDFDFLVQHSPDLKEFVFVNEYGNQTITFEDKQAVKVLNRALLKAYYGLDHWDIPEHNLCPPIPGRLDYLLHLAELIPKTKLRLLDIGTGANLIYPILATCHFNWQCTASEVDLDALKNAQEIIDSNKVLQKIALRRQRFKSSILEHIIQPGDNFDVVVCNPPFFKNRTDAEKQNQRKVRNLQLEGGERLNFGGLANELCYKGGEEAFIKKMAGESVLFKDQVHWFSSLVSQKENLKNIKRAINKTDPVEVKVIEMEQGNKKSRFVAWTYRK</sequence>
<evidence type="ECO:0000256" key="5">
    <source>
        <dbReference type="ARBA" id="ARBA00022691"/>
    </source>
</evidence>
<dbReference type="GO" id="GO:0003676">
    <property type="term" value="F:nucleic acid binding"/>
    <property type="evidence" value="ECO:0007669"/>
    <property type="project" value="InterPro"/>
</dbReference>
<organism evidence="7 8">
    <name type="scientific">Arenibacter algicola</name>
    <dbReference type="NCBI Taxonomy" id="616991"/>
    <lineage>
        <taxon>Bacteria</taxon>
        <taxon>Pseudomonadati</taxon>
        <taxon>Bacteroidota</taxon>
        <taxon>Flavobacteriia</taxon>
        <taxon>Flavobacteriales</taxon>
        <taxon>Flavobacteriaceae</taxon>
        <taxon>Arenibacter</taxon>
    </lineage>
</organism>
<dbReference type="GO" id="GO:0052907">
    <property type="term" value="F:23S rRNA (adenine(1618)-N(6))-methyltransferase activity"/>
    <property type="evidence" value="ECO:0007669"/>
    <property type="project" value="UniProtKB-EC"/>
</dbReference>
<keyword evidence="5" id="KW-0949">S-adenosyl-L-methionine</keyword>
<feature type="signal peptide" evidence="6">
    <location>
        <begin position="1"/>
        <end position="23"/>
    </location>
</feature>
<dbReference type="KEGG" id="aalg:AREALGSMS7_03727"/>
<dbReference type="InterPro" id="IPR016909">
    <property type="entry name" value="rRNA_lsu_MeTfrase_F"/>
</dbReference>
<dbReference type="STRING" id="616991.GCA_000733925_01940"/>
<dbReference type="GO" id="GO:0005737">
    <property type="term" value="C:cytoplasm"/>
    <property type="evidence" value="ECO:0007669"/>
    <property type="project" value="InterPro"/>
</dbReference>
<dbReference type="eggNOG" id="COG3129">
    <property type="taxonomic scope" value="Bacteria"/>
</dbReference>
<dbReference type="SUPFAM" id="SSF53335">
    <property type="entry name" value="S-adenosyl-L-methionine-dependent methyltransferases"/>
    <property type="match status" value="1"/>
</dbReference>
<gene>
    <name evidence="7" type="primary">rlmF</name>
    <name evidence="7" type="ORF">AREALGSMS7_03727</name>
</gene>
<dbReference type="PROSITE" id="PS00092">
    <property type="entry name" value="N6_MTASE"/>
    <property type="match status" value="1"/>
</dbReference>
<dbReference type="AlphaFoldDB" id="A0A221V0J6"/>
<accession>A0A221V0J6</accession>
<name>A0A221V0J6_9FLAO</name>
<keyword evidence="6" id="KW-0732">Signal</keyword>
<evidence type="ECO:0000256" key="3">
    <source>
        <dbReference type="ARBA" id="ARBA00022603"/>
    </source>
</evidence>
<evidence type="ECO:0000256" key="1">
    <source>
        <dbReference type="ARBA" id="ARBA00022490"/>
    </source>
</evidence>
<dbReference type="Pfam" id="PF05971">
    <property type="entry name" value="Methyltransf_10"/>
    <property type="match status" value="1"/>
</dbReference>
<dbReference type="EC" id="2.1.1.181" evidence="7"/>
<dbReference type="PANTHER" id="PTHR13393:SF0">
    <property type="entry name" value="RNA N6-ADENOSINE-METHYLTRANSFERASE METTL16"/>
    <property type="match status" value="1"/>
</dbReference>
<dbReference type="InterPro" id="IPR010286">
    <property type="entry name" value="METTL16/RlmF"/>
</dbReference>
<feature type="chain" id="PRO_5013143897" evidence="6">
    <location>
        <begin position="24"/>
        <end position="305"/>
    </location>
</feature>
<dbReference type="InterPro" id="IPR002052">
    <property type="entry name" value="DNA_methylase_N6_adenine_CS"/>
</dbReference>
<keyword evidence="3 7" id="KW-0489">Methyltransferase</keyword>
<reference evidence="7 8" key="1">
    <citation type="submission" date="2017-07" db="EMBL/GenBank/DDBJ databases">
        <title>Genome Sequence of Arenibacter algicola Strain SMS7 Isolated from a culture of the Diatom Skeletonema marinoi.</title>
        <authorList>
            <person name="Topel M."/>
            <person name="Pinder M.I.M."/>
            <person name="Johansson O.N."/>
            <person name="Kourtchenko O."/>
            <person name="Godhe A."/>
            <person name="Clarke A.K."/>
        </authorList>
    </citation>
    <scope>NUCLEOTIDE SEQUENCE [LARGE SCALE GENOMIC DNA]</scope>
    <source>
        <strain evidence="7 8">SMS7</strain>
    </source>
</reference>
<dbReference type="GO" id="GO:0070475">
    <property type="term" value="P:rRNA base methylation"/>
    <property type="evidence" value="ECO:0007669"/>
    <property type="project" value="TreeGrafter"/>
</dbReference>
<dbReference type="Gene3D" id="3.40.50.150">
    <property type="entry name" value="Vaccinia Virus protein VP39"/>
    <property type="match status" value="1"/>
</dbReference>
<dbReference type="Proteomes" id="UP000204551">
    <property type="component" value="Chromosome"/>
</dbReference>
<evidence type="ECO:0000256" key="6">
    <source>
        <dbReference type="SAM" id="SignalP"/>
    </source>
</evidence>
<evidence type="ECO:0000313" key="8">
    <source>
        <dbReference type="Proteomes" id="UP000204551"/>
    </source>
</evidence>
<dbReference type="InterPro" id="IPR029063">
    <property type="entry name" value="SAM-dependent_MTases_sf"/>
</dbReference>
<evidence type="ECO:0000313" key="7">
    <source>
        <dbReference type="EMBL" id="ASO07137.1"/>
    </source>
</evidence>
<keyword evidence="4 7" id="KW-0808">Transferase</keyword>
<dbReference type="NCBIfam" id="NF008725">
    <property type="entry name" value="PRK11727.1"/>
    <property type="match status" value="1"/>
</dbReference>